<keyword evidence="9" id="KW-1185">Reference proteome</keyword>
<feature type="region of interest" description="Disordered" evidence="5">
    <location>
        <begin position="70"/>
        <end position="98"/>
    </location>
</feature>
<feature type="domain" description="Manganese/iron superoxide dismutase C-terminal" evidence="7">
    <location>
        <begin position="346"/>
        <end position="447"/>
    </location>
</feature>
<dbReference type="AlphaFoldDB" id="A0A229NVZ3"/>
<dbReference type="InterPro" id="IPR019831">
    <property type="entry name" value="Mn/Fe_SOD_N"/>
</dbReference>
<evidence type="ECO:0000259" key="6">
    <source>
        <dbReference type="Pfam" id="PF00081"/>
    </source>
</evidence>
<dbReference type="SUPFAM" id="SSF46609">
    <property type="entry name" value="Fe,Mn superoxide dismutase (SOD), N-terminal domain"/>
    <property type="match status" value="1"/>
</dbReference>
<protein>
    <recommendedName>
        <fullName evidence="2">superoxide dismutase</fullName>
        <ecNumber evidence="2">1.15.1.1</ecNumber>
    </recommendedName>
</protein>
<evidence type="ECO:0000256" key="4">
    <source>
        <dbReference type="ARBA" id="ARBA00023002"/>
    </source>
</evidence>
<evidence type="ECO:0000256" key="5">
    <source>
        <dbReference type="SAM" id="MobiDB-lite"/>
    </source>
</evidence>
<dbReference type="Proteomes" id="UP000215145">
    <property type="component" value="Unassembled WGS sequence"/>
</dbReference>
<dbReference type="RefSeq" id="WP_089524853.1">
    <property type="nucleotide sequence ID" value="NZ_NMUQ01000002.1"/>
</dbReference>
<feature type="region of interest" description="Disordered" evidence="5">
    <location>
        <begin position="129"/>
        <end position="162"/>
    </location>
</feature>
<dbReference type="InterPro" id="IPR001189">
    <property type="entry name" value="Mn/Fe_SOD"/>
</dbReference>
<evidence type="ECO:0000313" key="9">
    <source>
        <dbReference type="Proteomes" id="UP000215145"/>
    </source>
</evidence>
<dbReference type="InterPro" id="IPR050265">
    <property type="entry name" value="Fe/Mn_Superoxide_Dismutase"/>
</dbReference>
<evidence type="ECO:0000256" key="1">
    <source>
        <dbReference type="ARBA" id="ARBA00008714"/>
    </source>
</evidence>
<dbReference type="PRINTS" id="PR01703">
    <property type="entry name" value="MNSODISMTASE"/>
</dbReference>
<feature type="compositionally biased region" description="Low complexity" evidence="5">
    <location>
        <begin position="233"/>
        <end position="243"/>
    </location>
</feature>
<comment type="similarity">
    <text evidence="1">Belongs to the iron/manganese superoxide dismutase family.</text>
</comment>
<evidence type="ECO:0000256" key="2">
    <source>
        <dbReference type="ARBA" id="ARBA00012682"/>
    </source>
</evidence>
<dbReference type="InterPro" id="IPR019833">
    <property type="entry name" value="Mn/Fe_SOD_BS"/>
</dbReference>
<organism evidence="8 9">
    <name type="scientific">Paenibacillus herberti</name>
    <dbReference type="NCBI Taxonomy" id="1619309"/>
    <lineage>
        <taxon>Bacteria</taxon>
        <taxon>Bacillati</taxon>
        <taxon>Bacillota</taxon>
        <taxon>Bacilli</taxon>
        <taxon>Bacillales</taxon>
        <taxon>Paenibacillaceae</taxon>
        <taxon>Paenibacillus</taxon>
    </lineage>
</organism>
<dbReference type="OrthoDB" id="9803125at2"/>
<proteinExistence type="inferred from homology"/>
<reference evidence="8 9" key="1">
    <citation type="submission" date="2017-07" db="EMBL/GenBank/DDBJ databases">
        <title>Paenibacillus herberti R33 genome sequencing and assembly.</title>
        <authorList>
            <person name="Su W."/>
        </authorList>
    </citation>
    <scope>NUCLEOTIDE SEQUENCE [LARGE SCALE GENOMIC DNA]</scope>
    <source>
        <strain evidence="8 9">R33</strain>
    </source>
</reference>
<evidence type="ECO:0000256" key="3">
    <source>
        <dbReference type="ARBA" id="ARBA00022723"/>
    </source>
</evidence>
<dbReference type="SUPFAM" id="SSF54719">
    <property type="entry name" value="Fe,Mn superoxide dismutase (SOD), C-terminal domain"/>
    <property type="match status" value="1"/>
</dbReference>
<dbReference type="InterPro" id="IPR019832">
    <property type="entry name" value="Mn/Fe_SOD_C"/>
</dbReference>
<dbReference type="PROSITE" id="PS00088">
    <property type="entry name" value="SOD_MN"/>
    <property type="match status" value="1"/>
</dbReference>
<dbReference type="Pfam" id="PF02777">
    <property type="entry name" value="Sod_Fe_C"/>
    <property type="match status" value="1"/>
</dbReference>
<dbReference type="Gene3D" id="3.55.40.20">
    <property type="entry name" value="Iron/manganese superoxide dismutase, C-terminal domain"/>
    <property type="match status" value="1"/>
</dbReference>
<dbReference type="GO" id="GO:0004784">
    <property type="term" value="F:superoxide dismutase activity"/>
    <property type="evidence" value="ECO:0007669"/>
    <property type="project" value="UniProtKB-EC"/>
</dbReference>
<keyword evidence="3" id="KW-0479">Metal-binding</keyword>
<accession>A0A229NVZ3</accession>
<dbReference type="FunFam" id="3.55.40.20:FF:000004">
    <property type="entry name" value="Superoxide dismutase [Fe]"/>
    <property type="match status" value="1"/>
</dbReference>
<dbReference type="PANTHER" id="PTHR11404:SF6">
    <property type="entry name" value="SUPEROXIDE DISMUTASE [MN], MITOCHONDRIAL"/>
    <property type="match status" value="1"/>
</dbReference>
<dbReference type="InterPro" id="IPR036314">
    <property type="entry name" value="SOD_C_sf"/>
</dbReference>
<evidence type="ECO:0000259" key="7">
    <source>
        <dbReference type="Pfam" id="PF02777"/>
    </source>
</evidence>
<evidence type="ECO:0000313" key="8">
    <source>
        <dbReference type="EMBL" id="OXM14030.1"/>
    </source>
</evidence>
<name>A0A229NVZ3_9BACL</name>
<dbReference type="EMBL" id="NMUQ01000002">
    <property type="protein sequence ID" value="OXM14030.1"/>
    <property type="molecule type" value="Genomic_DNA"/>
</dbReference>
<feature type="domain" description="Manganese/iron superoxide dismutase N-terminal" evidence="6">
    <location>
        <begin position="258"/>
        <end position="338"/>
    </location>
</feature>
<keyword evidence="4" id="KW-0560">Oxidoreductase</keyword>
<gene>
    <name evidence="8" type="ORF">CGZ75_13635</name>
</gene>
<dbReference type="PANTHER" id="PTHR11404">
    <property type="entry name" value="SUPEROXIDE DISMUTASE 2"/>
    <property type="match status" value="1"/>
</dbReference>
<dbReference type="InterPro" id="IPR036324">
    <property type="entry name" value="Mn/Fe_SOD_N_sf"/>
</dbReference>
<comment type="caution">
    <text evidence="8">The sequence shown here is derived from an EMBL/GenBank/DDBJ whole genome shotgun (WGS) entry which is preliminary data.</text>
</comment>
<dbReference type="GO" id="GO:0046872">
    <property type="term" value="F:metal ion binding"/>
    <property type="evidence" value="ECO:0007669"/>
    <property type="project" value="UniProtKB-KW"/>
</dbReference>
<dbReference type="Gene3D" id="1.10.287.990">
    <property type="entry name" value="Fe,Mn superoxide dismutase (SOD) domain"/>
    <property type="match status" value="1"/>
</dbReference>
<feature type="region of interest" description="Disordered" evidence="5">
    <location>
        <begin position="222"/>
        <end position="243"/>
    </location>
</feature>
<dbReference type="FunFam" id="1.10.287.990:FF:000001">
    <property type="entry name" value="Superoxide dismutase"/>
    <property type="match status" value="1"/>
</dbReference>
<sequence>MSRWKGPSGQQRLLEEIKEWKLEEAEHISLILQSAPTLEPAYINLLREWQPLLERTAAAAEALLESRLSRADAGSSEAELETAWPSAVESETAESDATRGIAAAEPGLAGTAAAEPGSVQPTAAQWDLAQPAAAQPGWEQPTEARPISAEPATAQPSSSELLEASAAQSSALVQQLLQLLGSSSTLGRDVSARAVVHHTLRESTACLAKIEVAQLEALRESADTELEEEENRTGTPASGTAVGAGTVGEWKQVPIGGHTLPPLPYPYNALEPYIDEKTMRIHHDKHHQTYVNDLNKAEIQLQESRKSGNFDLVKHWERELAFNGAGHYLHTLFWTVMSPQGGGRPVGTLGDAIDRDFGSFDAFKKQFSEAANKVEGGGWAILVWSPRSRRLEILQAEKHQDLSQWDAIPLLPLDVWEHAYYLKHQNVRADYVKDWWNVVNWPYVNQRFEKAKMLAWEPF</sequence>
<dbReference type="EC" id="1.15.1.1" evidence="2"/>
<dbReference type="Pfam" id="PF00081">
    <property type="entry name" value="Sod_Fe_N"/>
    <property type="match status" value="1"/>
</dbReference>